<evidence type="ECO:0000256" key="9">
    <source>
        <dbReference type="ARBA" id="ARBA00022895"/>
    </source>
</evidence>
<protein>
    <recommendedName>
        <fullName evidence="3 13">Telomerase reverse transcriptase</fullName>
        <ecNumber evidence="2 13">2.7.7.49</ecNumber>
    </recommendedName>
    <alternativeName>
        <fullName evidence="13">Telomerase catalytic subunit</fullName>
    </alternativeName>
</protein>
<sequence length="1173" mass="132770">MKRKRKTTETAPSKRAKTDGIRGVNDSATVKDDTGTEFPVLARFYRRVVTLRQYLLSELPPSSRKRRKRIAVAGLEEGVEHGRQPVENGNKSLAKLLDSTIVGVPEERDVGQDFREKAIEVFTQQLPQSTLGSNVSPSSLVYSEVVEFVIWLLFRRHSSIQRPPHLLCHGFQRALAEGQNGLRLNAAPGIPGIVAHQPNNHVDQVKSPTWCCLLPLLGRGGDRIMIDLLFHCGIFLPLEEKAGNLWQLSGPPLCEMKPRQAVKSGSRKEPPQLGKQAPRQGNRAPAPGINRPTAIKFVRNRMLYARAALNAKGSVRFGMRHIHVLNRYPDRGDREHTIHIMNYIFPRQFGLHNVFTSKVDYRDTAQPFKDYTLREREIARVRHEQYVKSGAREDVDSFKTNIPKRLRGQPLELVGKFRALHQACSYTELLRHYCPVKVSLFNPAPINDMTTLFCFLTPSQTLPAAAAKSIYVNTSASAKVMEENPSNLASAHEICFTDLACPVSDVSAFCRAVLCKVVPKDFWGEGATRSWNMHVFMRHVDQFIALRKFESLTLHEVMQDLKIADITWLQPPKVNATSKMSQSDFLKRRELLMEFVYYLFDSFLIPLIRSNFHVTESNVHKNRLFYFRHDVWRTLAEPSLTILKPAMFEEMKTDNAQKLLAKRSLGYSHIRLLPKATGMRPITNLRRRVQVRRGGNVILRRSINSVMAPTFNVLNYEKSTQPARLGSSLFSIGDIFPKLRAFRGSLQARGLADAPLYFAKLDVQSCFDTIPQQRLVQLLQNLLSTNDYRISRHAEVRPPQTHYDQAGASISARPLIKFVAHGRAAGNLLPFEQLMRQEFASGKRGTVFVDSVLQSVQHKEDVLGLLREHMERNIVKIGKKFYRQKQGVPQGSVVSTLLCNFFYAQLEDQCLGFLRKADCLLLRLIDDFLLITLHRADAERFVQVMYEGVPEYGVSVKKQKALVNFDVEIQDVKVMKHPAAATFPYCGISIDTATLDVSRVPDRKTTSTDICDALTVDVTAVPGQTFHRKALNALKIRMHKMFFDTAFNALPTVLTNLYHTFHESAVRCYGYLKSLPPNRQPPPGLLIKTVAELVGLALAMMKRRTASKKGWPGYECTVGKRQTKWLACKAFQDVFQRRQTRFAALLAWLDSGLVEAWPTSRVERGLLDGVVGG</sequence>
<dbReference type="GO" id="GO:0070034">
    <property type="term" value="F:telomerase RNA binding"/>
    <property type="evidence" value="ECO:0007669"/>
    <property type="project" value="TreeGrafter"/>
</dbReference>
<evidence type="ECO:0000256" key="2">
    <source>
        <dbReference type="ARBA" id="ARBA00012493"/>
    </source>
</evidence>
<dbReference type="OMA" id="FDTIPQE"/>
<dbReference type="HOGENOM" id="CLU_001996_0_1_1"/>
<dbReference type="EMBL" id="JH767582">
    <property type="protein sequence ID" value="EON66715.1"/>
    <property type="molecule type" value="Genomic_DNA"/>
</dbReference>
<dbReference type="GO" id="GO:0042162">
    <property type="term" value="F:telomeric DNA binding"/>
    <property type="evidence" value="ECO:0007669"/>
    <property type="project" value="TreeGrafter"/>
</dbReference>
<keyword evidence="8 13" id="KW-0460">Magnesium</keyword>
<dbReference type="PANTHER" id="PTHR12066:SF0">
    <property type="entry name" value="TELOMERASE REVERSE TRANSCRIPTASE"/>
    <property type="match status" value="1"/>
</dbReference>
<accession>R7YXP8</accession>
<keyword evidence="10 13" id="KW-0695">RNA-directed DNA polymerase</keyword>
<evidence type="ECO:0000256" key="4">
    <source>
        <dbReference type="ARBA" id="ARBA00022454"/>
    </source>
</evidence>
<evidence type="ECO:0000256" key="12">
    <source>
        <dbReference type="ARBA" id="ARBA00048173"/>
    </source>
</evidence>
<keyword evidence="11 13" id="KW-0539">Nucleus</keyword>
<dbReference type="GeneID" id="19903272"/>
<keyword evidence="6 13" id="KW-0548">Nucleotidyltransferase</keyword>
<evidence type="ECO:0000256" key="14">
    <source>
        <dbReference type="SAM" id="MobiDB-lite"/>
    </source>
</evidence>
<organism evidence="16 17">
    <name type="scientific">Coniosporium apollinis (strain CBS 100218)</name>
    <name type="common">Rock-inhabiting black yeast</name>
    <dbReference type="NCBI Taxonomy" id="1168221"/>
    <lineage>
        <taxon>Eukaryota</taxon>
        <taxon>Fungi</taxon>
        <taxon>Dikarya</taxon>
        <taxon>Ascomycota</taxon>
        <taxon>Pezizomycotina</taxon>
        <taxon>Dothideomycetes</taxon>
        <taxon>Dothideomycetes incertae sedis</taxon>
        <taxon>Coniosporium</taxon>
    </lineage>
</organism>
<keyword evidence="17" id="KW-1185">Reference proteome</keyword>
<evidence type="ECO:0000256" key="6">
    <source>
        <dbReference type="ARBA" id="ARBA00022695"/>
    </source>
</evidence>
<evidence type="ECO:0000256" key="13">
    <source>
        <dbReference type="RuleBase" id="RU365061"/>
    </source>
</evidence>
<dbReference type="PANTHER" id="PTHR12066">
    <property type="entry name" value="TELOMERASE REVERSE TRANSCRIPTASE"/>
    <property type="match status" value="1"/>
</dbReference>
<dbReference type="Gene3D" id="3.30.70.2630">
    <property type="match status" value="1"/>
</dbReference>
<dbReference type="GO" id="GO:0046872">
    <property type="term" value="F:metal ion binding"/>
    <property type="evidence" value="ECO:0007669"/>
    <property type="project" value="UniProtKB-KW"/>
</dbReference>
<proteinExistence type="inferred from homology"/>
<dbReference type="Gene3D" id="1.10.132.70">
    <property type="match status" value="1"/>
</dbReference>
<keyword evidence="5 13" id="KW-0808">Transferase</keyword>
<feature type="region of interest" description="Disordered" evidence="14">
    <location>
        <begin position="1"/>
        <end position="28"/>
    </location>
</feature>
<dbReference type="GO" id="GO:0000333">
    <property type="term" value="C:telomerase catalytic core complex"/>
    <property type="evidence" value="ECO:0007669"/>
    <property type="project" value="TreeGrafter"/>
</dbReference>
<comment type="function">
    <text evidence="13">Telomerase is a ribonucleoprotein enzyme essential for the replication of chromosome termini in most eukaryotes. It elongates telomeres. It is a reverse transcriptase that adds simple sequence repeats to chromosome ends by copying a template sequence within the RNA component of the enzyme.</text>
</comment>
<dbReference type="Pfam" id="PF00078">
    <property type="entry name" value="RVT_1"/>
    <property type="match status" value="1"/>
</dbReference>
<dbReference type="EC" id="2.7.7.49" evidence="2 13"/>
<reference evidence="17" key="1">
    <citation type="submission" date="2012-06" db="EMBL/GenBank/DDBJ databases">
        <title>The genome sequence of Coniosporium apollinis CBS 100218.</title>
        <authorList>
            <consortium name="The Broad Institute Genome Sequencing Platform"/>
            <person name="Cuomo C."/>
            <person name="Gorbushina A."/>
            <person name="Noack S."/>
            <person name="Walker B."/>
            <person name="Young S.K."/>
            <person name="Zeng Q."/>
            <person name="Gargeya S."/>
            <person name="Fitzgerald M."/>
            <person name="Haas B."/>
            <person name="Abouelleil A."/>
            <person name="Alvarado L."/>
            <person name="Arachchi H.M."/>
            <person name="Berlin A.M."/>
            <person name="Chapman S.B."/>
            <person name="Goldberg J."/>
            <person name="Griggs A."/>
            <person name="Gujja S."/>
            <person name="Hansen M."/>
            <person name="Howarth C."/>
            <person name="Imamovic A."/>
            <person name="Larimer J."/>
            <person name="McCowan C."/>
            <person name="Montmayeur A."/>
            <person name="Murphy C."/>
            <person name="Neiman D."/>
            <person name="Pearson M."/>
            <person name="Priest M."/>
            <person name="Roberts A."/>
            <person name="Saif S."/>
            <person name="Shea T."/>
            <person name="Sisk P."/>
            <person name="Sykes S."/>
            <person name="Wortman J."/>
            <person name="Nusbaum C."/>
            <person name="Birren B."/>
        </authorList>
    </citation>
    <scope>NUCLEOTIDE SEQUENCE [LARGE SCALE GENOMIC DNA]</scope>
    <source>
        <strain evidence="17">CBS 100218</strain>
    </source>
</reference>
<dbReference type="GO" id="GO:0003720">
    <property type="term" value="F:telomerase activity"/>
    <property type="evidence" value="ECO:0007669"/>
    <property type="project" value="InterPro"/>
</dbReference>
<dbReference type="GO" id="GO:0000781">
    <property type="term" value="C:chromosome, telomeric region"/>
    <property type="evidence" value="ECO:0007669"/>
    <property type="project" value="UniProtKB-SubCell"/>
</dbReference>
<dbReference type="AlphaFoldDB" id="R7YXP8"/>
<dbReference type="STRING" id="1168221.R7YXP8"/>
<comment type="subcellular location">
    <subcellularLocation>
        <location evidence="13">Nucleus</location>
    </subcellularLocation>
    <subcellularLocation>
        <location evidence="13">Chromosome</location>
        <location evidence="13">Telomere</location>
    </subcellularLocation>
</comment>
<evidence type="ECO:0000256" key="7">
    <source>
        <dbReference type="ARBA" id="ARBA00022723"/>
    </source>
</evidence>
<keyword evidence="7 13" id="KW-0479">Metal-binding</keyword>
<dbReference type="InterPro" id="IPR000477">
    <property type="entry name" value="RT_dom"/>
</dbReference>
<keyword evidence="4 13" id="KW-0158">Chromosome</keyword>
<evidence type="ECO:0000256" key="10">
    <source>
        <dbReference type="ARBA" id="ARBA00022918"/>
    </source>
</evidence>
<dbReference type="PROSITE" id="PS50878">
    <property type="entry name" value="RT_POL"/>
    <property type="match status" value="1"/>
</dbReference>
<dbReference type="InterPro" id="IPR003545">
    <property type="entry name" value="Telomerase_RT"/>
</dbReference>
<dbReference type="eggNOG" id="KOG1005">
    <property type="taxonomic scope" value="Eukaryota"/>
</dbReference>
<evidence type="ECO:0000313" key="16">
    <source>
        <dbReference type="EMBL" id="EON66715.1"/>
    </source>
</evidence>
<dbReference type="CDD" id="cd01648">
    <property type="entry name" value="TERT"/>
    <property type="match status" value="1"/>
</dbReference>
<feature type="region of interest" description="Disordered" evidence="14">
    <location>
        <begin position="257"/>
        <end position="291"/>
    </location>
</feature>
<comment type="catalytic activity">
    <reaction evidence="12 13">
        <text>DNA(n) + a 2'-deoxyribonucleoside 5'-triphosphate = DNA(n+1) + diphosphate</text>
        <dbReference type="Rhea" id="RHEA:22508"/>
        <dbReference type="Rhea" id="RHEA-COMP:17339"/>
        <dbReference type="Rhea" id="RHEA-COMP:17340"/>
        <dbReference type="ChEBI" id="CHEBI:33019"/>
        <dbReference type="ChEBI" id="CHEBI:61560"/>
        <dbReference type="ChEBI" id="CHEBI:173112"/>
        <dbReference type="EC" id="2.7.7.49"/>
    </reaction>
</comment>
<dbReference type="Pfam" id="PF12009">
    <property type="entry name" value="Telomerase_RBD"/>
    <property type="match status" value="1"/>
</dbReference>
<dbReference type="Pfam" id="PF21399">
    <property type="entry name" value="TERT_C"/>
    <property type="match status" value="1"/>
</dbReference>
<dbReference type="Proteomes" id="UP000016924">
    <property type="component" value="Unassembled WGS sequence"/>
</dbReference>
<keyword evidence="9 13" id="KW-0779">Telomere</keyword>
<evidence type="ECO:0000256" key="5">
    <source>
        <dbReference type="ARBA" id="ARBA00022679"/>
    </source>
</evidence>
<dbReference type="RefSeq" id="XP_007782032.1">
    <property type="nucleotide sequence ID" value="XM_007783842.1"/>
</dbReference>
<feature type="domain" description="Reverse transcriptase" evidence="15">
    <location>
        <begin position="654"/>
        <end position="990"/>
    </location>
</feature>
<name>R7YXP8_CONA1</name>
<dbReference type="InterPro" id="IPR021891">
    <property type="entry name" value="Telomerase_RBD"/>
</dbReference>
<evidence type="ECO:0000256" key="3">
    <source>
        <dbReference type="ARBA" id="ARBA00016182"/>
    </source>
</evidence>
<dbReference type="SMART" id="SM00975">
    <property type="entry name" value="Telomerase_RBD"/>
    <property type="match status" value="1"/>
</dbReference>
<evidence type="ECO:0000256" key="8">
    <source>
        <dbReference type="ARBA" id="ARBA00022842"/>
    </source>
</evidence>
<evidence type="ECO:0000256" key="1">
    <source>
        <dbReference type="ARBA" id="ARBA00008001"/>
    </source>
</evidence>
<comment type="similarity">
    <text evidence="1 13">Belongs to the reverse transcriptase family. Telomerase subfamily.</text>
</comment>
<evidence type="ECO:0000259" key="15">
    <source>
        <dbReference type="PROSITE" id="PS50878"/>
    </source>
</evidence>
<dbReference type="PRINTS" id="PR01365">
    <property type="entry name" value="TELOMERASERT"/>
</dbReference>
<dbReference type="Gene3D" id="1.10.357.90">
    <property type="match status" value="1"/>
</dbReference>
<dbReference type="GO" id="GO:0007004">
    <property type="term" value="P:telomere maintenance via telomerase"/>
    <property type="evidence" value="ECO:0007669"/>
    <property type="project" value="TreeGrafter"/>
</dbReference>
<gene>
    <name evidence="16" type="ORF">W97_05961</name>
</gene>
<dbReference type="OrthoDB" id="289721at2759"/>
<evidence type="ECO:0000313" key="17">
    <source>
        <dbReference type="Proteomes" id="UP000016924"/>
    </source>
</evidence>
<evidence type="ECO:0000256" key="11">
    <source>
        <dbReference type="ARBA" id="ARBA00023242"/>
    </source>
</evidence>
<dbReference type="InterPro" id="IPR049139">
    <property type="entry name" value="TERT_C"/>
</dbReference>